<feature type="compositionally biased region" description="Gly residues" evidence="1">
    <location>
        <begin position="95"/>
        <end position="105"/>
    </location>
</feature>
<name>A0A1G7MAC4_9PROT</name>
<evidence type="ECO:0000313" key="4">
    <source>
        <dbReference type="Proteomes" id="UP000199415"/>
    </source>
</evidence>
<keyword evidence="4" id="KW-1185">Reference proteome</keyword>
<dbReference type="OrthoDB" id="9774608at2"/>
<gene>
    <name evidence="3" type="ORF">SAMN05216241_101538</name>
</gene>
<proteinExistence type="predicted"/>
<sequence>MMERLDFDLLLRWFVGLGIEDAVWHSSVYAKNRERLVATEVEQRFLTAILEHERGKPLLSREHFSVDGTLIQAWASMASFQLLGEHSGDDTDGGNVDGHVGGGRNAGRDFPPRPTRSGLH</sequence>
<dbReference type="PANTHER" id="PTHR35604">
    <property type="entry name" value="TRANSPOSASE INSH FOR INSERTION SEQUENCE ELEMENT IS5A-RELATED"/>
    <property type="match status" value="1"/>
</dbReference>
<accession>A0A1G7MAC4</accession>
<organism evidence="3 4">
    <name type="scientific">Limimonas halophila</name>
    <dbReference type="NCBI Taxonomy" id="1082479"/>
    <lineage>
        <taxon>Bacteria</taxon>
        <taxon>Pseudomonadati</taxon>
        <taxon>Pseudomonadota</taxon>
        <taxon>Alphaproteobacteria</taxon>
        <taxon>Rhodospirillales</taxon>
        <taxon>Rhodovibrionaceae</taxon>
        <taxon>Limimonas</taxon>
    </lineage>
</organism>
<evidence type="ECO:0000259" key="2">
    <source>
        <dbReference type="Pfam" id="PF05598"/>
    </source>
</evidence>
<protein>
    <submittedName>
        <fullName evidence="3">Transposase domain</fullName>
    </submittedName>
</protein>
<reference evidence="3 4" key="1">
    <citation type="submission" date="2016-10" db="EMBL/GenBank/DDBJ databases">
        <authorList>
            <person name="de Groot N.N."/>
        </authorList>
    </citation>
    <scope>NUCLEOTIDE SEQUENCE [LARGE SCALE GENOMIC DNA]</scope>
    <source>
        <strain evidence="3 4">DSM 25584</strain>
    </source>
</reference>
<feature type="domain" description="Transposase InsH N-terminal" evidence="2">
    <location>
        <begin position="1"/>
        <end position="35"/>
    </location>
</feature>
<dbReference type="InterPro" id="IPR008490">
    <property type="entry name" value="Transposase_InsH_N"/>
</dbReference>
<evidence type="ECO:0000256" key="1">
    <source>
        <dbReference type="SAM" id="MobiDB-lite"/>
    </source>
</evidence>
<dbReference type="Proteomes" id="UP000199415">
    <property type="component" value="Unassembled WGS sequence"/>
</dbReference>
<dbReference type="PANTHER" id="PTHR35604:SF2">
    <property type="entry name" value="TRANSPOSASE INSH FOR INSERTION SEQUENCE ELEMENT IS5A-RELATED"/>
    <property type="match status" value="1"/>
</dbReference>
<evidence type="ECO:0000313" key="3">
    <source>
        <dbReference type="EMBL" id="SDF58671.1"/>
    </source>
</evidence>
<dbReference type="EMBL" id="FNCE01000001">
    <property type="protein sequence ID" value="SDF58671.1"/>
    <property type="molecule type" value="Genomic_DNA"/>
</dbReference>
<dbReference type="AlphaFoldDB" id="A0A1G7MAC4"/>
<dbReference type="STRING" id="1082479.SAMN05216241_101538"/>
<dbReference type="Pfam" id="PF05598">
    <property type="entry name" value="DUF772"/>
    <property type="match status" value="1"/>
</dbReference>
<feature type="region of interest" description="Disordered" evidence="1">
    <location>
        <begin position="85"/>
        <end position="120"/>
    </location>
</feature>